<keyword evidence="1" id="KW-0812">Transmembrane</keyword>
<accession>A0A2S5RG58</accession>
<evidence type="ECO:0000313" key="2">
    <source>
        <dbReference type="EMBL" id="PPE06293.1"/>
    </source>
</evidence>
<dbReference type="Proteomes" id="UP000239785">
    <property type="component" value="Unassembled WGS sequence"/>
</dbReference>
<feature type="transmembrane region" description="Helical" evidence="1">
    <location>
        <begin position="131"/>
        <end position="147"/>
    </location>
</feature>
<dbReference type="OrthoDB" id="391725at2"/>
<dbReference type="AlphaFoldDB" id="A0A2S5RG58"/>
<feature type="transmembrane region" description="Helical" evidence="1">
    <location>
        <begin position="58"/>
        <end position="78"/>
    </location>
</feature>
<name>A0A2S5RG58_9MOLU</name>
<evidence type="ECO:0000313" key="3">
    <source>
        <dbReference type="Proteomes" id="UP000239785"/>
    </source>
</evidence>
<feature type="transmembrane region" description="Helical" evidence="1">
    <location>
        <begin position="21"/>
        <end position="42"/>
    </location>
</feature>
<feature type="transmembrane region" description="Helical" evidence="1">
    <location>
        <begin position="189"/>
        <end position="216"/>
    </location>
</feature>
<feature type="transmembrane region" description="Helical" evidence="1">
    <location>
        <begin position="154"/>
        <end position="183"/>
    </location>
</feature>
<protein>
    <submittedName>
        <fullName evidence="2">Uncharacterized protein</fullName>
    </submittedName>
</protein>
<dbReference type="EMBL" id="PHNF01000002">
    <property type="protein sequence ID" value="PPE06293.1"/>
    <property type="molecule type" value="Genomic_DNA"/>
</dbReference>
<sequence>MKDKIPFQNVLRYTFKSTFKSFRNYLFSIILPVFIILAIYLIKTSFGQSDYREKSGQIYNLLIIPFTFSLFAFSSTLVNWKESVLVKQSKIFSISKIKIYFSIFISISTLTLISLICSILALFTVDSFLEIKNFSMTFWNMAGFYIIKGKFIEYLNLIFAITLLIVFFTLYLFLIFNICYISSLKIKSIVLIQAINFIIIILFFALGDVVLDVNLVTNKYAQMIYNIFGYLTPTKSFQWLFISLFTNTTFAGYNLLETIVSPNLEVPYTFLTNKTWMILPVTSIFSTIWTLAFFLLIQNSNKKGKE</sequence>
<comment type="caution">
    <text evidence="2">The sequence shown here is derived from an EMBL/GenBank/DDBJ whole genome shotgun (WGS) entry which is preliminary data.</text>
</comment>
<keyword evidence="1" id="KW-0472">Membrane</keyword>
<proteinExistence type="predicted"/>
<feature type="transmembrane region" description="Helical" evidence="1">
    <location>
        <begin position="99"/>
        <end position="125"/>
    </location>
</feature>
<reference evidence="2 3" key="1">
    <citation type="submission" date="2017-11" db="EMBL/GenBank/DDBJ databases">
        <title>Genome sequence of Mesoplasma corruscae ELCA-2 (ATCC 49579).</title>
        <authorList>
            <person name="Lo W.-S."/>
            <person name="Kuo C.-H."/>
        </authorList>
    </citation>
    <scope>NUCLEOTIDE SEQUENCE [LARGE SCALE GENOMIC DNA]</scope>
    <source>
        <strain evidence="2 3">ELCA-2</strain>
    </source>
</reference>
<dbReference type="RefSeq" id="WP_104208125.1">
    <property type="nucleotide sequence ID" value="NZ_PHNF01000002.1"/>
</dbReference>
<gene>
    <name evidence="2" type="ORF">MCORR_v1c05980</name>
</gene>
<keyword evidence="3" id="KW-1185">Reference proteome</keyword>
<feature type="transmembrane region" description="Helical" evidence="1">
    <location>
        <begin position="276"/>
        <end position="297"/>
    </location>
</feature>
<organism evidence="2 3">
    <name type="scientific">Mesoplasma corruscae</name>
    <dbReference type="NCBI Taxonomy" id="216874"/>
    <lineage>
        <taxon>Bacteria</taxon>
        <taxon>Bacillati</taxon>
        <taxon>Mycoplasmatota</taxon>
        <taxon>Mollicutes</taxon>
        <taxon>Entomoplasmatales</taxon>
        <taxon>Entomoplasmataceae</taxon>
        <taxon>Mesoplasma</taxon>
    </lineage>
</organism>
<evidence type="ECO:0000256" key="1">
    <source>
        <dbReference type="SAM" id="Phobius"/>
    </source>
</evidence>
<keyword evidence="1" id="KW-1133">Transmembrane helix</keyword>